<feature type="chain" id="PRO_5024810279" evidence="1">
    <location>
        <begin position="26"/>
        <end position="281"/>
    </location>
</feature>
<dbReference type="AlphaFoldDB" id="A0A5K7XJ93"/>
<dbReference type="RefSeq" id="WP_152101390.1">
    <property type="nucleotide sequence ID" value="NZ_AP021861.1"/>
</dbReference>
<accession>A0A5K7XJ93</accession>
<dbReference type="EMBL" id="AP021861">
    <property type="protein sequence ID" value="BBO36167.1"/>
    <property type="molecule type" value="Genomic_DNA"/>
</dbReference>
<keyword evidence="3" id="KW-1185">Reference proteome</keyword>
<organism evidence="2 3">
    <name type="scientific">Lacipirellula parvula</name>
    <dbReference type="NCBI Taxonomy" id="2650471"/>
    <lineage>
        <taxon>Bacteria</taxon>
        <taxon>Pseudomonadati</taxon>
        <taxon>Planctomycetota</taxon>
        <taxon>Planctomycetia</taxon>
        <taxon>Pirellulales</taxon>
        <taxon>Lacipirellulaceae</taxon>
        <taxon>Lacipirellula</taxon>
    </lineage>
</organism>
<dbReference type="PROSITE" id="PS51257">
    <property type="entry name" value="PROKAR_LIPOPROTEIN"/>
    <property type="match status" value="1"/>
</dbReference>
<dbReference type="KEGG" id="lpav:PLANPX_5779"/>
<evidence type="ECO:0000313" key="2">
    <source>
        <dbReference type="EMBL" id="BBO36167.1"/>
    </source>
</evidence>
<evidence type="ECO:0000256" key="1">
    <source>
        <dbReference type="SAM" id="SignalP"/>
    </source>
</evidence>
<reference evidence="3" key="1">
    <citation type="submission" date="2019-10" db="EMBL/GenBank/DDBJ databases">
        <title>Lacipirellula parvula gen. nov., sp. nov., representing a lineage of planctomycetes widespread in freshwater anoxic habitats, and description of the family Lacipirellulaceae.</title>
        <authorList>
            <person name="Dedysh S.N."/>
            <person name="Kulichevskaya I.S."/>
            <person name="Beletsky A.V."/>
            <person name="Rakitin A.L."/>
            <person name="Mardanov A.V."/>
            <person name="Ivanova A.A."/>
            <person name="Saltykova V.X."/>
            <person name="Rijpstra W.I.C."/>
            <person name="Sinninghe Damste J.S."/>
            <person name="Ravin N.V."/>
        </authorList>
    </citation>
    <scope>NUCLEOTIDE SEQUENCE [LARGE SCALE GENOMIC DNA]</scope>
    <source>
        <strain evidence="3">PX69</strain>
    </source>
</reference>
<sequence>MKLNLKLTAAALSLLAACPAAPAFAADPWADKMVEYIQGTGVGNDFVTGNPINNPQTALGEPTRFASDPANFGGPTTPFSSAYRDHEIVSIGIGGSLTLQFDEPVQNHPLNPYGIDLLIFGNSFYELVFGPNTATGSASIGGGQIEVSANGVDFVPVSGVADGLFPTVGYLDVTEAFPSQHGQVLSDFTKPVNPAALTNVAGMTTAQIIAAYDGSGGGVGVDIASTGLASISYVRITNPLTATNTVEIDAMADVRAVPEPATIALGALAACALWSVRRRQR</sequence>
<dbReference type="NCBIfam" id="TIGR02595">
    <property type="entry name" value="PEP_CTERM"/>
    <property type="match status" value="1"/>
</dbReference>
<protein>
    <submittedName>
        <fullName evidence="2">Uncharacterized protein</fullName>
    </submittedName>
</protein>
<dbReference type="InterPro" id="IPR013424">
    <property type="entry name" value="Ice-binding_C"/>
</dbReference>
<dbReference type="Proteomes" id="UP000326837">
    <property type="component" value="Chromosome"/>
</dbReference>
<proteinExistence type="predicted"/>
<evidence type="ECO:0000313" key="3">
    <source>
        <dbReference type="Proteomes" id="UP000326837"/>
    </source>
</evidence>
<feature type="signal peptide" evidence="1">
    <location>
        <begin position="1"/>
        <end position="25"/>
    </location>
</feature>
<keyword evidence="1" id="KW-0732">Signal</keyword>
<name>A0A5K7XJ93_9BACT</name>
<gene>
    <name evidence="2" type="ORF">PLANPX_5779</name>
</gene>